<dbReference type="EMBL" id="QEVW01000006">
    <property type="protein sequence ID" value="RAW15855.1"/>
    <property type="molecule type" value="Genomic_DNA"/>
</dbReference>
<sequence>MRRSTVPLKQKKGGEHMVLIRKRRAVAILLLCTIFISGCWDRKEINDIAFVIGLSIDKEEDNYRTSLQIALPGQSGSSGSEGGGGGTSGDKSWFMLSNTAKTLRGTSIEGQKALSRELYYAHRRTMLIGEELAREGVAPMLDLLTRYPLNRLSALPIVTKGSAYKVLDTDAPIEKFPSEMVRELCFLNMRRPRSLKTFTDAILSEGVDPFLPVASTADNVPSNWKDVKTNIKLDGIAIFKKDKLVGMIEKAPADALILAMGEANEPEVMVKAPRGKGDVFIKLNENNSSLHPHVENGKVTVTIELYAKGVMVDNESNYGDLRDQEMQSLTQVLHQKIEDDIKEGIRLIQKQYPADILGLGRSIHQQLPREWKKIRDRWDDIYPDVKVIVEPHIIIENVGVINKPIGLQEEDIVHD</sequence>
<evidence type="ECO:0000313" key="11">
    <source>
        <dbReference type="Proteomes" id="UP000250642"/>
    </source>
</evidence>
<evidence type="ECO:0000256" key="2">
    <source>
        <dbReference type="ARBA" id="ARBA00007886"/>
    </source>
</evidence>
<evidence type="ECO:0000259" key="9">
    <source>
        <dbReference type="Pfam" id="PF25198"/>
    </source>
</evidence>
<organism evidence="10 11">
    <name type="scientific">Paenibacillus taichungensis</name>
    <dbReference type="NCBI Taxonomy" id="484184"/>
    <lineage>
        <taxon>Bacteria</taxon>
        <taxon>Bacillati</taxon>
        <taxon>Bacillota</taxon>
        <taxon>Bacilli</taxon>
        <taxon>Bacillales</taxon>
        <taxon>Paenibacillaceae</taxon>
        <taxon>Paenibacillus</taxon>
    </lineage>
</organism>
<protein>
    <submittedName>
        <fullName evidence="10">Ger(X)C family spore germination protein</fullName>
    </submittedName>
</protein>
<comment type="subcellular location">
    <subcellularLocation>
        <location evidence="1">Membrane</location>
        <topology evidence="1">Lipid-anchor</topology>
    </subcellularLocation>
</comment>
<evidence type="ECO:0000256" key="1">
    <source>
        <dbReference type="ARBA" id="ARBA00004635"/>
    </source>
</evidence>
<dbReference type="NCBIfam" id="TIGR02887">
    <property type="entry name" value="spore_ger_x_C"/>
    <property type="match status" value="1"/>
</dbReference>
<dbReference type="InterPro" id="IPR046953">
    <property type="entry name" value="Spore_GerAC-like_C"/>
</dbReference>
<feature type="domain" description="Spore germination GerAC-like C-terminal" evidence="8">
    <location>
        <begin position="234"/>
        <end position="399"/>
    </location>
</feature>
<gene>
    <name evidence="10" type="ORF">DC345_10110</name>
</gene>
<dbReference type="PANTHER" id="PTHR35789:SF1">
    <property type="entry name" value="SPORE GERMINATION PROTEIN B3"/>
    <property type="match status" value="1"/>
</dbReference>
<evidence type="ECO:0000256" key="3">
    <source>
        <dbReference type="ARBA" id="ARBA00022544"/>
    </source>
</evidence>
<evidence type="ECO:0000256" key="4">
    <source>
        <dbReference type="ARBA" id="ARBA00022729"/>
    </source>
</evidence>
<proteinExistence type="inferred from homology"/>
<evidence type="ECO:0000256" key="7">
    <source>
        <dbReference type="ARBA" id="ARBA00023288"/>
    </source>
</evidence>
<evidence type="ECO:0000256" key="5">
    <source>
        <dbReference type="ARBA" id="ARBA00023136"/>
    </source>
</evidence>
<dbReference type="Gene3D" id="3.30.300.210">
    <property type="entry name" value="Nutrient germinant receptor protein C, domain 3"/>
    <property type="match status" value="1"/>
</dbReference>
<keyword evidence="4" id="KW-0732">Signal</keyword>
<keyword evidence="6" id="KW-0564">Palmitate</keyword>
<dbReference type="RefSeq" id="WP_113052981.1">
    <property type="nucleotide sequence ID" value="NZ_CP175536.1"/>
</dbReference>
<name>A0A329QU38_9BACL</name>
<dbReference type="InterPro" id="IPR057336">
    <property type="entry name" value="GerAC_N"/>
</dbReference>
<dbReference type="GO" id="GO:0009847">
    <property type="term" value="P:spore germination"/>
    <property type="evidence" value="ECO:0007669"/>
    <property type="project" value="InterPro"/>
</dbReference>
<dbReference type="Pfam" id="PF05504">
    <property type="entry name" value="Spore_GerAC"/>
    <property type="match status" value="1"/>
</dbReference>
<feature type="domain" description="Spore germination protein N-terminal" evidence="9">
    <location>
        <begin position="41"/>
        <end position="214"/>
    </location>
</feature>
<keyword evidence="7" id="KW-0449">Lipoprotein</keyword>
<accession>A0A329QU38</accession>
<evidence type="ECO:0000259" key="8">
    <source>
        <dbReference type="Pfam" id="PF05504"/>
    </source>
</evidence>
<evidence type="ECO:0000313" key="10">
    <source>
        <dbReference type="EMBL" id="RAW15855.1"/>
    </source>
</evidence>
<dbReference type="AlphaFoldDB" id="A0A329QU38"/>
<evidence type="ECO:0000256" key="6">
    <source>
        <dbReference type="ARBA" id="ARBA00023139"/>
    </source>
</evidence>
<reference evidence="10 11" key="1">
    <citation type="submission" date="2018-04" db="EMBL/GenBank/DDBJ databases">
        <title>Paenibacillus taichungensis Genome sequencing and assembly.</title>
        <authorList>
            <person name="Xu J."/>
            <person name="Rensing C."/>
            <person name="Mazhar H.S."/>
        </authorList>
    </citation>
    <scope>NUCLEOTIDE SEQUENCE [LARGE SCALE GENOMIC DNA]</scope>
    <source>
        <strain evidence="10 11">NC1</strain>
    </source>
</reference>
<dbReference type="Proteomes" id="UP000250642">
    <property type="component" value="Unassembled WGS sequence"/>
</dbReference>
<keyword evidence="3" id="KW-0309">Germination</keyword>
<dbReference type="PANTHER" id="PTHR35789">
    <property type="entry name" value="SPORE GERMINATION PROTEIN B3"/>
    <property type="match status" value="1"/>
</dbReference>
<dbReference type="GO" id="GO:0016020">
    <property type="term" value="C:membrane"/>
    <property type="evidence" value="ECO:0007669"/>
    <property type="project" value="UniProtKB-SubCell"/>
</dbReference>
<dbReference type="Gene3D" id="6.20.190.10">
    <property type="entry name" value="Nutrient germinant receptor protein C, domain 1"/>
    <property type="match status" value="1"/>
</dbReference>
<dbReference type="InterPro" id="IPR038501">
    <property type="entry name" value="Spore_GerAC_C_sf"/>
</dbReference>
<dbReference type="InterPro" id="IPR008844">
    <property type="entry name" value="Spore_GerAC-like"/>
</dbReference>
<keyword evidence="5" id="KW-0472">Membrane</keyword>
<comment type="similarity">
    <text evidence="2">Belongs to the GerABKC lipoprotein family.</text>
</comment>
<comment type="caution">
    <text evidence="10">The sequence shown here is derived from an EMBL/GenBank/DDBJ whole genome shotgun (WGS) entry which is preliminary data.</text>
</comment>
<dbReference type="Pfam" id="PF25198">
    <property type="entry name" value="Spore_GerAC_N"/>
    <property type="match status" value="1"/>
</dbReference>